<comment type="cofactor">
    <cofactor evidence="1">
        <name>Zn(2+)</name>
        <dbReference type="ChEBI" id="CHEBI:29105"/>
    </cofactor>
</comment>
<evidence type="ECO:0000256" key="2">
    <source>
        <dbReference type="ARBA" id="ARBA00022670"/>
    </source>
</evidence>
<evidence type="ECO:0000256" key="5">
    <source>
        <dbReference type="ARBA" id="ARBA00022833"/>
    </source>
</evidence>
<dbReference type="PANTHER" id="PTHR21666:SF288">
    <property type="entry name" value="CELL DIVISION PROTEIN YTFB"/>
    <property type="match status" value="1"/>
</dbReference>
<keyword evidence="4" id="KW-0378">Hydrolase</keyword>
<keyword evidence="5" id="KW-0862">Zinc</keyword>
<evidence type="ECO:0000256" key="4">
    <source>
        <dbReference type="ARBA" id="ARBA00022801"/>
    </source>
</evidence>
<dbReference type="SUPFAM" id="SSF51261">
    <property type="entry name" value="Duplicated hybrid motif"/>
    <property type="match status" value="1"/>
</dbReference>
<dbReference type="AlphaFoldDB" id="A0A1B3ZGM6"/>
<keyword evidence="8" id="KW-0732">Signal</keyword>
<feature type="coiled-coil region" evidence="7">
    <location>
        <begin position="52"/>
        <end position="86"/>
    </location>
</feature>
<sequence>MRARWILASGGAATLIAAVAVAQVAPDGAVPADQIRRLEAAKAQSAAAAARSAALEAAAAREQDQAAQARAQEAAVAARVQQAEADIAAGQARGAITARLLAEQRERLAGQQGPIARLIAALQSLARRPAMISLVQPGSVDDLVHVRAVLASAMPVVRARTAALRTDLDRTRALQANATLAAAALAESRTRLETQRLALARLEADHRLRSQALGRDALFESDRAIALGERARDIVDLMSRQGDETATRTSLAALPGPLPRPPRPGEVASALGPPVWPAASPPYTVPVAGRVVTGLGELSDAGVRSRGLTFATAPDAPVVAPAAGKVAFAGPFRSYGTIVILDHGGGWTTLVSGLGAASVAVGAQVAQGATLGTAAKGDDPQVTIELRRRDRAVDMVPLIG</sequence>
<dbReference type="STRING" id="1560345.AWL63_06645"/>
<protein>
    <submittedName>
        <fullName evidence="10">Metalloendopeptidase</fullName>
    </submittedName>
</protein>
<dbReference type="EMBL" id="CP014168">
    <property type="protein sequence ID" value="AOH86585.1"/>
    <property type="molecule type" value="Genomic_DNA"/>
</dbReference>
<dbReference type="InterPro" id="IPR011055">
    <property type="entry name" value="Dup_hybrid_motif"/>
</dbReference>
<evidence type="ECO:0000313" key="10">
    <source>
        <dbReference type="EMBL" id="AOH86585.1"/>
    </source>
</evidence>
<feature type="signal peptide" evidence="8">
    <location>
        <begin position="1"/>
        <end position="22"/>
    </location>
</feature>
<dbReference type="Proteomes" id="UP000094256">
    <property type="component" value="Chromosome"/>
</dbReference>
<keyword evidence="3" id="KW-0479">Metal-binding</keyword>
<keyword evidence="11" id="KW-1185">Reference proteome</keyword>
<dbReference type="PANTHER" id="PTHR21666">
    <property type="entry name" value="PEPTIDASE-RELATED"/>
    <property type="match status" value="1"/>
</dbReference>
<dbReference type="OrthoDB" id="9809144at2"/>
<gene>
    <name evidence="10" type="ORF">AWL63_06645</name>
</gene>
<keyword evidence="2" id="KW-0645">Protease</keyword>
<keyword evidence="6" id="KW-0482">Metalloprotease</keyword>
<dbReference type="CDD" id="cd12797">
    <property type="entry name" value="M23_peptidase"/>
    <property type="match status" value="1"/>
</dbReference>
<dbReference type="InterPro" id="IPR050570">
    <property type="entry name" value="Cell_wall_metabolism_enzyme"/>
</dbReference>
<dbReference type="GO" id="GO:0006508">
    <property type="term" value="P:proteolysis"/>
    <property type="evidence" value="ECO:0007669"/>
    <property type="project" value="UniProtKB-KW"/>
</dbReference>
<dbReference type="GO" id="GO:0004222">
    <property type="term" value="F:metalloendopeptidase activity"/>
    <property type="evidence" value="ECO:0007669"/>
    <property type="project" value="TreeGrafter"/>
</dbReference>
<evidence type="ECO:0000313" key="11">
    <source>
        <dbReference type="Proteomes" id="UP000094256"/>
    </source>
</evidence>
<accession>A0A1B3ZGM6</accession>
<dbReference type="Pfam" id="PF01551">
    <property type="entry name" value="Peptidase_M23"/>
    <property type="match status" value="1"/>
</dbReference>
<dbReference type="GO" id="GO:0046872">
    <property type="term" value="F:metal ion binding"/>
    <property type="evidence" value="ECO:0007669"/>
    <property type="project" value="UniProtKB-KW"/>
</dbReference>
<reference evidence="10 11" key="1">
    <citation type="submission" date="2016-01" db="EMBL/GenBank/DDBJ databases">
        <title>Complete genome and mega plasmid sequence of Sphingomonas panacis DCY99 elicits systemic resistance in rice to Xanthomonas oryzae.</title>
        <authorList>
            <person name="Kim Y.J."/>
            <person name="Yang D.C."/>
            <person name="Sing P."/>
        </authorList>
    </citation>
    <scope>NUCLEOTIDE SEQUENCE [LARGE SCALE GENOMIC DNA]</scope>
    <source>
        <strain evidence="10 11">DCY99</strain>
    </source>
</reference>
<evidence type="ECO:0000256" key="3">
    <source>
        <dbReference type="ARBA" id="ARBA00022723"/>
    </source>
</evidence>
<feature type="chain" id="PRO_5008556451" evidence="8">
    <location>
        <begin position="23"/>
        <end position="400"/>
    </location>
</feature>
<evidence type="ECO:0000259" key="9">
    <source>
        <dbReference type="Pfam" id="PF01551"/>
    </source>
</evidence>
<evidence type="ECO:0000256" key="6">
    <source>
        <dbReference type="ARBA" id="ARBA00023049"/>
    </source>
</evidence>
<keyword evidence="7" id="KW-0175">Coiled coil</keyword>
<feature type="domain" description="M23ase beta-sheet core" evidence="9">
    <location>
        <begin position="305"/>
        <end position="394"/>
    </location>
</feature>
<evidence type="ECO:0000256" key="1">
    <source>
        <dbReference type="ARBA" id="ARBA00001947"/>
    </source>
</evidence>
<name>A0A1B3ZGM6_9SPHN</name>
<evidence type="ECO:0000256" key="8">
    <source>
        <dbReference type="SAM" id="SignalP"/>
    </source>
</evidence>
<evidence type="ECO:0000256" key="7">
    <source>
        <dbReference type="SAM" id="Coils"/>
    </source>
</evidence>
<dbReference type="Gene3D" id="2.70.70.10">
    <property type="entry name" value="Glucose Permease (Domain IIA)"/>
    <property type="match status" value="1"/>
</dbReference>
<organism evidence="10 11">
    <name type="scientific">Sphingomonas panacis</name>
    <dbReference type="NCBI Taxonomy" id="1560345"/>
    <lineage>
        <taxon>Bacteria</taxon>
        <taxon>Pseudomonadati</taxon>
        <taxon>Pseudomonadota</taxon>
        <taxon>Alphaproteobacteria</taxon>
        <taxon>Sphingomonadales</taxon>
        <taxon>Sphingomonadaceae</taxon>
        <taxon>Sphingomonas</taxon>
    </lineage>
</organism>
<dbReference type="KEGG" id="span:AWL63_06645"/>
<dbReference type="RefSeq" id="WP_069207111.1">
    <property type="nucleotide sequence ID" value="NZ_CP014168.1"/>
</dbReference>
<proteinExistence type="predicted"/>
<dbReference type="InterPro" id="IPR016047">
    <property type="entry name" value="M23ase_b-sheet_dom"/>
</dbReference>